<evidence type="ECO:0000256" key="1">
    <source>
        <dbReference type="SAM" id="SignalP"/>
    </source>
</evidence>
<comment type="caution">
    <text evidence="2">The sequence shown here is derived from an EMBL/GenBank/DDBJ whole genome shotgun (WGS) entry which is preliminary data.</text>
</comment>
<sequence length="110" mass="12071">MNKMALIGVASLLLSGSLGATTLHDIATKCTWEFSNADGEVLDPNVKLNWNGTLTYQNPNEASWDINDGDIIFRNNSGVITTRFTQVEIDASTSQLQLKGSNNWHILTCK</sequence>
<dbReference type="AlphaFoldDB" id="A0AAP6ZP13"/>
<protein>
    <submittedName>
        <fullName evidence="2">Uncharacterized protein</fullName>
    </submittedName>
</protein>
<organism evidence="2 3">
    <name type="scientific">Vibrio coralliilyticus</name>
    <dbReference type="NCBI Taxonomy" id="190893"/>
    <lineage>
        <taxon>Bacteria</taxon>
        <taxon>Pseudomonadati</taxon>
        <taxon>Pseudomonadota</taxon>
        <taxon>Gammaproteobacteria</taxon>
        <taxon>Vibrionales</taxon>
        <taxon>Vibrionaceae</taxon>
        <taxon>Vibrio</taxon>
    </lineage>
</organism>
<dbReference type="EMBL" id="VTXP01000003">
    <property type="protein sequence ID" value="NOJ22187.1"/>
    <property type="molecule type" value="Genomic_DNA"/>
</dbReference>
<evidence type="ECO:0000313" key="3">
    <source>
        <dbReference type="Proteomes" id="UP000576645"/>
    </source>
</evidence>
<dbReference type="Proteomes" id="UP000576645">
    <property type="component" value="Unassembled WGS sequence"/>
</dbReference>
<reference evidence="2 3" key="1">
    <citation type="submission" date="2019-09" db="EMBL/GenBank/DDBJ databases">
        <title>Draft genome sequencing and comparative genomics of hatchery-associated Vibrios.</title>
        <authorList>
            <person name="Kehlet-Delgado H."/>
            <person name="Mueller R.S."/>
        </authorList>
    </citation>
    <scope>NUCLEOTIDE SEQUENCE [LARGE SCALE GENOMIC DNA]</scope>
    <source>
        <strain evidence="2 3">09-121-3</strain>
    </source>
</reference>
<gene>
    <name evidence="2" type="ORF">F0238_05500</name>
</gene>
<keyword evidence="1" id="KW-0732">Signal</keyword>
<proteinExistence type="predicted"/>
<accession>A0AAP6ZP13</accession>
<dbReference type="RefSeq" id="WP_171340398.1">
    <property type="nucleotide sequence ID" value="NZ_VTXP01000003.1"/>
</dbReference>
<feature type="signal peptide" evidence="1">
    <location>
        <begin position="1"/>
        <end position="20"/>
    </location>
</feature>
<name>A0AAP6ZP13_9VIBR</name>
<feature type="chain" id="PRO_5042880912" evidence="1">
    <location>
        <begin position="21"/>
        <end position="110"/>
    </location>
</feature>
<evidence type="ECO:0000313" key="2">
    <source>
        <dbReference type="EMBL" id="NOJ22187.1"/>
    </source>
</evidence>